<gene>
    <name evidence="1" type="ORF">SFRA_024630</name>
</gene>
<organism evidence="1 2">
    <name type="scientific">Streptomyces xinghaiensis</name>
    <dbReference type="NCBI Taxonomy" id="1038928"/>
    <lineage>
        <taxon>Bacteria</taxon>
        <taxon>Bacillati</taxon>
        <taxon>Actinomycetota</taxon>
        <taxon>Actinomycetes</taxon>
        <taxon>Kitasatosporales</taxon>
        <taxon>Streptomycetaceae</taxon>
        <taxon>Streptomyces</taxon>
    </lineage>
</organism>
<evidence type="ECO:0000313" key="2">
    <source>
        <dbReference type="Proteomes" id="UP000028058"/>
    </source>
</evidence>
<dbReference type="AlphaFoldDB" id="A0A3R7IZP4"/>
<proteinExistence type="predicted"/>
<accession>A0A3R7IZP4</accession>
<dbReference type="EMBL" id="JNAD02000013">
    <property type="protein sequence ID" value="RKM92578.1"/>
    <property type="molecule type" value="Genomic_DNA"/>
</dbReference>
<comment type="caution">
    <text evidence="1">The sequence shown here is derived from an EMBL/GenBank/DDBJ whole genome shotgun (WGS) entry which is preliminary data.</text>
</comment>
<dbReference type="Proteomes" id="UP000028058">
    <property type="component" value="Unassembled WGS sequence"/>
</dbReference>
<reference evidence="1 2" key="1">
    <citation type="journal article" date="2014" name="Genome Announc.">
        <title>Draft Genome Sequence of Streptomyces fradiae ATCC 19609, a Strain Highly Sensitive to Antibiotics.</title>
        <authorList>
            <person name="Bekker O.B."/>
            <person name="Klimina K.M."/>
            <person name="Vatlin A.A."/>
            <person name="Zakharevich N.V."/>
            <person name="Kasianov A.S."/>
            <person name="Danilenko V.N."/>
        </authorList>
    </citation>
    <scope>NUCLEOTIDE SEQUENCE [LARGE SCALE GENOMIC DNA]</scope>
    <source>
        <strain evidence="1 2">ATCC 19609</strain>
    </source>
</reference>
<keyword evidence="2" id="KW-1185">Reference proteome</keyword>
<name>A0A3R7IZP4_9ACTN</name>
<evidence type="ECO:0000313" key="1">
    <source>
        <dbReference type="EMBL" id="RKM92578.1"/>
    </source>
</evidence>
<dbReference type="RefSeq" id="WP_043472628.1">
    <property type="nucleotide sequence ID" value="NZ_JNAD02000013.1"/>
</dbReference>
<protein>
    <submittedName>
        <fullName evidence="1">Uncharacterized protein</fullName>
    </submittedName>
</protein>
<sequence>MRDYDAHRARLIGYLTQAGLSTRRAHASLDALLASVPVNQPMPREMRPEDVPHDLVMAGVRAAGALSAESVRMVLAAALPLAADRTTGM</sequence>